<evidence type="ECO:0000256" key="1">
    <source>
        <dbReference type="ARBA" id="ARBA00023015"/>
    </source>
</evidence>
<name>A0A543GFP9_9PSEU</name>
<dbReference type="PROSITE" id="PS50043">
    <property type="entry name" value="HTH_LUXR_2"/>
    <property type="match status" value="1"/>
</dbReference>
<dbReference type="PANTHER" id="PTHR43214:SF41">
    <property type="entry name" value="NITRATE_NITRITE RESPONSE REGULATOR PROTEIN NARP"/>
    <property type="match status" value="1"/>
</dbReference>
<dbReference type="Gene3D" id="1.10.10.10">
    <property type="entry name" value="Winged helix-like DNA-binding domain superfamily/Winged helix DNA-binding domain"/>
    <property type="match status" value="1"/>
</dbReference>
<dbReference type="SUPFAM" id="SSF52540">
    <property type="entry name" value="P-loop containing nucleoside triphosphate hydrolases"/>
    <property type="match status" value="1"/>
</dbReference>
<dbReference type="PANTHER" id="PTHR43214">
    <property type="entry name" value="TWO-COMPONENT RESPONSE REGULATOR"/>
    <property type="match status" value="1"/>
</dbReference>
<dbReference type="OrthoDB" id="134985at2"/>
<dbReference type="Proteomes" id="UP000319818">
    <property type="component" value="Unassembled WGS sequence"/>
</dbReference>
<feature type="domain" description="HTH luxR-type" evidence="4">
    <location>
        <begin position="799"/>
        <end position="864"/>
    </location>
</feature>
<dbReference type="Gene3D" id="1.25.40.10">
    <property type="entry name" value="Tetratricopeptide repeat domain"/>
    <property type="match status" value="1"/>
</dbReference>
<dbReference type="Pfam" id="PF25873">
    <property type="entry name" value="WHD_MalT"/>
    <property type="match status" value="1"/>
</dbReference>
<dbReference type="Pfam" id="PF00196">
    <property type="entry name" value="GerE"/>
    <property type="match status" value="1"/>
</dbReference>
<dbReference type="Gene3D" id="3.40.50.300">
    <property type="entry name" value="P-loop containing nucleotide triphosphate hydrolases"/>
    <property type="match status" value="1"/>
</dbReference>
<keyword evidence="2" id="KW-0238">DNA-binding</keyword>
<dbReference type="GO" id="GO:0003677">
    <property type="term" value="F:DNA binding"/>
    <property type="evidence" value="ECO:0007669"/>
    <property type="project" value="UniProtKB-KW"/>
</dbReference>
<dbReference type="SMART" id="SM00421">
    <property type="entry name" value="HTH_LUXR"/>
    <property type="match status" value="1"/>
</dbReference>
<evidence type="ECO:0000313" key="5">
    <source>
        <dbReference type="EMBL" id="TQM44910.1"/>
    </source>
</evidence>
<gene>
    <name evidence="5" type="ORF">FB388_2298</name>
</gene>
<dbReference type="InterPro" id="IPR000792">
    <property type="entry name" value="Tscrpt_reg_LuxR_C"/>
</dbReference>
<evidence type="ECO:0000259" key="4">
    <source>
        <dbReference type="PROSITE" id="PS50043"/>
    </source>
</evidence>
<dbReference type="InterPro" id="IPR039420">
    <property type="entry name" value="WalR-like"/>
</dbReference>
<evidence type="ECO:0000313" key="6">
    <source>
        <dbReference type="Proteomes" id="UP000319818"/>
    </source>
</evidence>
<dbReference type="InterPro" id="IPR027417">
    <property type="entry name" value="P-loop_NTPase"/>
</dbReference>
<protein>
    <submittedName>
        <fullName evidence="5">LuxR family maltose regulon positive regulatory protein</fullName>
    </submittedName>
</protein>
<keyword evidence="1" id="KW-0805">Transcription regulation</keyword>
<evidence type="ECO:0000256" key="2">
    <source>
        <dbReference type="ARBA" id="ARBA00023125"/>
    </source>
</evidence>
<proteinExistence type="predicted"/>
<organism evidence="5 6">
    <name type="scientific">Pseudonocardia cypriaca</name>
    <dbReference type="NCBI Taxonomy" id="882449"/>
    <lineage>
        <taxon>Bacteria</taxon>
        <taxon>Bacillati</taxon>
        <taxon>Actinomycetota</taxon>
        <taxon>Actinomycetes</taxon>
        <taxon>Pseudonocardiales</taxon>
        <taxon>Pseudonocardiaceae</taxon>
        <taxon>Pseudonocardia</taxon>
    </lineage>
</organism>
<dbReference type="InterPro" id="IPR016032">
    <property type="entry name" value="Sig_transdc_resp-reg_C-effctor"/>
</dbReference>
<keyword evidence="3" id="KW-0804">Transcription</keyword>
<dbReference type="InterPro" id="IPR059106">
    <property type="entry name" value="WHD_MalT"/>
</dbReference>
<dbReference type="CDD" id="cd06170">
    <property type="entry name" value="LuxR_C_like"/>
    <property type="match status" value="1"/>
</dbReference>
<reference evidence="5 6" key="1">
    <citation type="submission" date="2019-06" db="EMBL/GenBank/DDBJ databases">
        <title>Sequencing the genomes of 1000 actinobacteria strains.</title>
        <authorList>
            <person name="Klenk H.-P."/>
        </authorList>
    </citation>
    <scope>NUCLEOTIDE SEQUENCE [LARGE SCALE GENOMIC DNA]</scope>
    <source>
        <strain evidence="5 6">DSM 45511</strain>
    </source>
</reference>
<accession>A0A543GFP9</accession>
<keyword evidence="6" id="KW-1185">Reference proteome</keyword>
<dbReference type="GO" id="GO:0006355">
    <property type="term" value="P:regulation of DNA-templated transcription"/>
    <property type="evidence" value="ECO:0007669"/>
    <property type="project" value="InterPro"/>
</dbReference>
<dbReference type="AlphaFoldDB" id="A0A543GFP9"/>
<dbReference type="InterPro" id="IPR011990">
    <property type="entry name" value="TPR-like_helical_dom_sf"/>
</dbReference>
<comment type="caution">
    <text evidence="5">The sequence shown here is derived from an EMBL/GenBank/DDBJ whole genome shotgun (WGS) entry which is preliminary data.</text>
</comment>
<dbReference type="RefSeq" id="WP_142100102.1">
    <property type="nucleotide sequence ID" value="NZ_VFPH01000001.1"/>
</dbReference>
<dbReference type="SUPFAM" id="SSF46894">
    <property type="entry name" value="C-terminal effector domain of the bipartite response regulators"/>
    <property type="match status" value="1"/>
</dbReference>
<evidence type="ECO:0000256" key="3">
    <source>
        <dbReference type="ARBA" id="ARBA00023163"/>
    </source>
</evidence>
<dbReference type="EMBL" id="VFPH01000001">
    <property type="protein sequence ID" value="TQM44910.1"/>
    <property type="molecule type" value="Genomic_DNA"/>
</dbReference>
<sequence length="886" mass="94566">MAPVPHAKISIPPLPPEFVVRTALRAALDAGVTTDVTLVCAPAGYGKTLLLADWSRSSTAADTAWVSLYRDDNDPRRLWASIVAALAACPSVPPTSRLHDRWIWRADAQPEFLAELVDAVEAVPRPIRLILDDVHELVDPEAQHGVQILTQNHPAGMQLVLSSRLDPPLSLPRLRLAGRLRELRAAQLRLSLAETGSLLEKSGLRLMPAQVALLHQRTGGWAAGLRLAAFGVANSADRDGFLTQFSGDERSVADYLVGEVLSDLPEDVQEFLRVISISDPVPTGLAAELSGREDAGSVLNGLDHRTSLLSPIGQRRDAYIVHELLRTHLLADLRRQGLKRAAELHGVAARWWASRPEPVHALDHAAQSHDSKLLTDLLHRFAVPLILAGDHQPLRRALARAGAQAVATDPWLALTSAVAHLEAGELPAARGDLRRARQSWPADGPADLAVLRMVAEQLTTCVGEPVASSTSPALGVFDELPVEPELEALVRLSRGTARLERDDRAGARAEFEAALLLSRSHGFDYLTMQCLALLGAVAGTTGDMQTMRTMSIEAAAAAVEHGWECSAWSGTATAMLAYAALLRTETAEAERLATEGLAVGGATSPSQLRFALQAVRGAAAFDRGDRAGGLAELQQARSEFGDLPASPEQVAALAMLEFHAALLLGHSAAARTVLGWLASRTGENGELLMMRAWADATSSRGEHARSLLRPVLEGAVTALLPQSLVEAWLLETSLAVTAGERPAARRALQSALAIAEPLDALRPFTHAGPGIRELLVHQHGSFGASDAFAERALAAGAGNRTRQALLSERELTVLGLLPSLLSLDEIAVDLTVSVNTVKSHVRSIYTKLGVSSRRLAVLSAHEHGLLSGGVRPDALSEVVTGRIIQH</sequence>
<dbReference type="InterPro" id="IPR036388">
    <property type="entry name" value="WH-like_DNA-bd_sf"/>
</dbReference>